<sequence length="74" mass="8037">MGTARTRGPVWTVRGMPPRCRRPPARAKRAKPSKRAKPGKPAKRAKPSKPAKPLDEPGKRVELAGCRRSSAAGR</sequence>
<feature type="region of interest" description="Disordered" evidence="1">
    <location>
        <begin position="1"/>
        <end position="74"/>
    </location>
</feature>
<dbReference type="AlphaFoldDB" id="A0A0S4QT17"/>
<proteinExistence type="predicted"/>
<gene>
    <name evidence="2" type="ORF">Ga0074812_12119</name>
</gene>
<evidence type="ECO:0000313" key="2">
    <source>
        <dbReference type="EMBL" id="CUU58643.1"/>
    </source>
</evidence>
<feature type="compositionally biased region" description="Basic and acidic residues" evidence="1">
    <location>
        <begin position="52"/>
        <end position="62"/>
    </location>
</feature>
<accession>A0A0S4QT17</accession>
<reference evidence="3" key="1">
    <citation type="submission" date="2015-11" db="EMBL/GenBank/DDBJ databases">
        <authorList>
            <person name="Varghese N."/>
        </authorList>
    </citation>
    <scope>NUCLEOTIDE SEQUENCE [LARGE SCALE GENOMIC DNA]</scope>
    <source>
        <strain evidence="3">DSM 45899</strain>
    </source>
</reference>
<evidence type="ECO:0000313" key="3">
    <source>
        <dbReference type="Proteomes" id="UP000198802"/>
    </source>
</evidence>
<organism evidence="2 3">
    <name type="scientific">Parafrankia irregularis</name>
    <dbReference type="NCBI Taxonomy" id="795642"/>
    <lineage>
        <taxon>Bacteria</taxon>
        <taxon>Bacillati</taxon>
        <taxon>Actinomycetota</taxon>
        <taxon>Actinomycetes</taxon>
        <taxon>Frankiales</taxon>
        <taxon>Frankiaceae</taxon>
        <taxon>Parafrankia</taxon>
    </lineage>
</organism>
<feature type="compositionally biased region" description="Basic residues" evidence="1">
    <location>
        <begin position="19"/>
        <end position="49"/>
    </location>
</feature>
<evidence type="ECO:0000256" key="1">
    <source>
        <dbReference type="SAM" id="MobiDB-lite"/>
    </source>
</evidence>
<protein>
    <submittedName>
        <fullName evidence="2">Uncharacterized protein</fullName>
    </submittedName>
</protein>
<dbReference type="Proteomes" id="UP000198802">
    <property type="component" value="Unassembled WGS sequence"/>
</dbReference>
<name>A0A0S4QT17_9ACTN</name>
<dbReference type="EMBL" id="FAOZ01000021">
    <property type="protein sequence ID" value="CUU58643.1"/>
    <property type="molecule type" value="Genomic_DNA"/>
</dbReference>
<keyword evidence="3" id="KW-1185">Reference proteome</keyword>